<reference evidence="1" key="1">
    <citation type="submission" date="2021-04" db="EMBL/GenBank/DDBJ databases">
        <title>Pseudaminobacter soli sp. nov., isolated from paddy soil contaminated by heavy metals.</title>
        <authorList>
            <person name="Zhang K."/>
        </authorList>
    </citation>
    <scope>NUCLEOTIDE SEQUENCE</scope>
    <source>
        <strain evidence="1">19-2017</strain>
    </source>
</reference>
<comment type="caution">
    <text evidence="1">The sequence shown here is derived from an EMBL/GenBank/DDBJ whole genome shotgun (WGS) entry which is preliminary data.</text>
</comment>
<proteinExistence type="predicted"/>
<evidence type="ECO:0000313" key="1">
    <source>
        <dbReference type="EMBL" id="MBS3648865.1"/>
    </source>
</evidence>
<organism evidence="1 2">
    <name type="scientific">Pseudaminobacter soli</name>
    <name type="common">ex Zhang et al. 2022</name>
    <dbReference type="NCBI Taxonomy" id="2831468"/>
    <lineage>
        <taxon>Bacteria</taxon>
        <taxon>Pseudomonadati</taxon>
        <taxon>Pseudomonadota</taxon>
        <taxon>Alphaproteobacteria</taxon>
        <taxon>Hyphomicrobiales</taxon>
        <taxon>Phyllobacteriaceae</taxon>
        <taxon>Pseudaminobacter</taxon>
    </lineage>
</organism>
<dbReference type="Pfam" id="PF13554">
    <property type="entry name" value="Phage_tail_terminator_5"/>
    <property type="match status" value="1"/>
</dbReference>
<keyword evidence="2" id="KW-1185">Reference proteome</keyword>
<accession>A0A942E0Y4</accession>
<dbReference type="EMBL" id="JAGWCR010000004">
    <property type="protein sequence ID" value="MBS3648865.1"/>
    <property type="molecule type" value="Genomic_DNA"/>
</dbReference>
<dbReference type="Gene3D" id="3.30.2000.20">
    <property type="match status" value="1"/>
</dbReference>
<dbReference type="RefSeq" id="WP_188254427.1">
    <property type="nucleotide sequence ID" value="NZ_JABVCF010000004.1"/>
</dbReference>
<dbReference type="InterPro" id="IPR025395">
    <property type="entry name" value="Phage_tail_terminator-like"/>
</dbReference>
<protein>
    <submittedName>
        <fullName evidence="1">Uncharacterized protein</fullName>
    </submittedName>
</protein>
<evidence type="ECO:0000313" key="2">
    <source>
        <dbReference type="Proteomes" id="UP000680348"/>
    </source>
</evidence>
<dbReference type="AlphaFoldDB" id="A0A942E0Y4"/>
<gene>
    <name evidence="1" type="ORF">KEU06_09625</name>
</gene>
<sequence length="148" mass="16882">MNVDILDHDHFRQLVEDKVLGAVQQHASEYPVQISNNPFKQPKDSKWVSLVIKSGESVTRSLGKKFIERTPGFVQIDIMHPAETGHAAPKKLAHKLAASLYPNKFAYATVTQANFWKKLVDEAPTTGSYFRIMARVFFWYDGFVERQS</sequence>
<dbReference type="Proteomes" id="UP000680348">
    <property type="component" value="Unassembled WGS sequence"/>
</dbReference>
<name>A0A942E0Y4_9HYPH</name>